<gene>
    <name evidence="2" type="ORF">CR513_17179</name>
</gene>
<dbReference type="EMBL" id="QJKJ01003151">
    <property type="protein sequence ID" value="RDX99735.1"/>
    <property type="molecule type" value="Genomic_DNA"/>
</dbReference>
<feature type="compositionally biased region" description="Basic and acidic residues" evidence="1">
    <location>
        <begin position="337"/>
        <end position="359"/>
    </location>
</feature>
<comment type="caution">
    <text evidence="2">The sequence shown here is derived from an EMBL/GenBank/DDBJ whole genome shotgun (WGS) entry which is preliminary data.</text>
</comment>
<protein>
    <recommendedName>
        <fullName evidence="4">Retrotransposon gag domain-containing protein</fullName>
    </recommendedName>
</protein>
<dbReference type="Proteomes" id="UP000257109">
    <property type="component" value="Unassembled WGS sequence"/>
</dbReference>
<sequence length="452" mass="51085">MMRSYGIPEDYIKMKAFPFSLDGVAKDWLYLQPDFFNTWDASSNEAPDLEYGKQHTVIWDQGVAPSSMVNEVGAIGNLRLENHLIELTSLIITTPRGNVNVVSLRSDRELPQQAAPQQRPRPTDAEFEPDADSPVPQQAISVPLPFPTQTLSTRKAKIDEDLLKMFQEVEINIPLLDAIKQIPKYAKFLKELCVHKSKKMNEGVELGGVMLALTKNEVAIGSDKTLPKKCRDPKIFFVPCTINSKDDIVDLANLDLNSELIDLIDQVCKNDEEPECSKHGRVLVAKIEKPLRAQVETILTVEFDSANQGRDWTWAESNSDKKTDAESDLSILPRAESTSDSRNQKRVSSEFDSSMELKAKSNSNNHLRAESDSNNQSWKQLKAETDSTHQVPNPDRYAYLDNDQQIRVIIANNLHREQEEKLLQVLMQHKKVTGWRLSDLPGINPSICMHKI</sequence>
<accession>A0A371HAC9</accession>
<keyword evidence="3" id="KW-1185">Reference proteome</keyword>
<evidence type="ECO:0008006" key="4">
    <source>
        <dbReference type="Google" id="ProtNLM"/>
    </source>
</evidence>
<feature type="compositionally biased region" description="Low complexity" evidence="1">
    <location>
        <begin position="111"/>
        <end position="120"/>
    </location>
</feature>
<organism evidence="2 3">
    <name type="scientific">Mucuna pruriens</name>
    <name type="common">Velvet bean</name>
    <name type="synonym">Dolichos pruriens</name>
    <dbReference type="NCBI Taxonomy" id="157652"/>
    <lineage>
        <taxon>Eukaryota</taxon>
        <taxon>Viridiplantae</taxon>
        <taxon>Streptophyta</taxon>
        <taxon>Embryophyta</taxon>
        <taxon>Tracheophyta</taxon>
        <taxon>Spermatophyta</taxon>
        <taxon>Magnoliopsida</taxon>
        <taxon>eudicotyledons</taxon>
        <taxon>Gunneridae</taxon>
        <taxon>Pentapetalae</taxon>
        <taxon>rosids</taxon>
        <taxon>fabids</taxon>
        <taxon>Fabales</taxon>
        <taxon>Fabaceae</taxon>
        <taxon>Papilionoideae</taxon>
        <taxon>50 kb inversion clade</taxon>
        <taxon>NPAAA clade</taxon>
        <taxon>indigoferoid/millettioid clade</taxon>
        <taxon>Phaseoleae</taxon>
        <taxon>Mucuna</taxon>
    </lineage>
</organism>
<proteinExistence type="predicted"/>
<feature type="region of interest" description="Disordered" evidence="1">
    <location>
        <begin position="314"/>
        <end position="393"/>
    </location>
</feature>
<feature type="non-terminal residue" evidence="2">
    <location>
        <position position="1"/>
    </location>
</feature>
<evidence type="ECO:0000313" key="3">
    <source>
        <dbReference type="Proteomes" id="UP000257109"/>
    </source>
</evidence>
<name>A0A371HAC9_MUCPR</name>
<feature type="compositionally biased region" description="Polar residues" evidence="1">
    <location>
        <begin position="360"/>
        <end position="379"/>
    </location>
</feature>
<dbReference type="AlphaFoldDB" id="A0A371HAC9"/>
<feature type="region of interest" description="Disordered" evidence="1">
    <location>
        <begin position="106"/>
        <end position="146"/>
    </location>
</feature>
<dbReference type="OrthoDB" id="2011293at2759"/>
<evidence type="ECO:0000313" key="2">
    <source>
        <dbReference type="EMBL" id="RDX99735.1"/>
    </source>
</evidence>
<reference evidence="2" key="1">
    <citation type="submission" date="2018-05" db="EMBL/GenBank/DDBJ databases">
        <title>Draft genome of Mucuna pruriens seed.</title>
        <authorList>
            <person name="Nnadi N.E."/>
            <person name="Vos R."/>
            <person name="Hasami M.H."/>
            <person name="Devisetty U.K."/>
            <person name="Aguiy J.C."/>
        </authorList>
    </citation>
    <scope>NUCLEOTIDE SEQUENCE [LARGE SCALE GENOMIC DNA]</scope>
    <source>
        <strain evidence="2">JCA_2017</strain>
    </source>
</reference>
<evidence type="ECO:0000256" key="1">
    <source>
        <dbReference type="SAM" id="MobiDB-lite"/>
    </source>
</evidence>